<organism evidence="1 2">
    <name type="scientific">Sphaeroforma arctica JP610</name>
    <dbReference type="NCBI Taxonomy" id="667725"/>
    <lineage>
        <taxon>Eukaryota</taxon>
        <taxon>Ichthyosporea</taxon>
        <taxon>Ichthyophonida</taxon>
        <taxon>Sphaeroforma</taxon>
    </lineage>
</organism>
<gene>
    <name evidence="1" type="ORF">SARC_13901</name>
</gene>
<sequence length="49" mass="5667">VEYNKRDLVGVRRDILRAEIRSSDDTRYLTPEGGQVALQEEYNNLGELD</sequence>
<name>A0A0L0F9Z0_9EUKA</name>
<accession>A0A0L0F9Z0</accession>
<dbReference type="Proteomes" id="UP000054560">
    <property type="component" value="Unassembled WGS sequence"/>
</dbReference>
<dbReference type="EMBL" id="KQ245488">
    <property type="protein sequence ID" value="KNC73539.1"/>
    <property type="molecule type" value="Genomic_DNA"/>
</dbReference>
<dbReference type="RefSeq" id="XP_014147441.1">
    <property type="nucleotide sequence ID" value="XM_014291966.1"/>
</dbReference>
<dbReference type="GeneID" id="25914405"/>
<reference evidence="1 2" key="1">
    <citation type="submission" date="2011-02" db="EMBL/GenBank/DDBJ databases">
        <title>The Genome Sequence of Sphaeroforma arctica JP610.</title>
        <authorList>
            <consortium name="The Broad Institute Genome Sequencing Platform"/>
            <person name="Russ C."/>
            <person name="Cuomo C."/>
            <person name="Young S.K."/>
            <person name="Zeng Q."/>
            <person name="Gargeya S."/>
            <person name="Alvarado L."/>
            <person name="Berlin A."/>
            <person name="Chapman S.B."/>
            <person name="Chen Z."/>
            <person name="Freedman E."/>
            <person name="Gellesch M."/>
            <person name="Goldberg J."/>
            <person name="Griggs A."/>
            <person name="Gujja S."/>
            <person name="Heilman E."/>
            <person name="Heiman D."/>
            <person name="Howarth C."/>
            <person name="Mehta T."/>
            <person name="Neiman D."/>
            <person name="Pearson M."/>
            <person name="Roberts A."/>
            <person name="Saif S."/>
            <person name="Shea T."/>
            <person name="Shenoy N."/>
            <person name="Sisk P."/>
            <person name="Stolte C."/>
            <person name="Sykes S."/>
            <person name="White J."/>
            <person name="Yandava C."/>
            <person name="Burger G."/>
            <person name="Gray M.W."/>
            <person name="Holland P.W.H."/>
            <person name="King N."/>
            <person name="Lang F.B.F."/>
            <person name="Roger A.J."/>
            <person name="Ruiz-Trillo I."/>
            <person name="Haas B."/>
            <person name="Nusbaum C."/>
            <person name="Birren B."/>
        </authorList>
    </citation>
    <scope>NUCLEOTIDE SEQUENCE [LARGE SCALE GENOMIC DNA]</scope>
    <source>
        <strain evidence="1 2">JP610</strain>
    </source>
</reference>
<evidence type="ECO:0000313" key="1">
    <source>
        <dbReference type="EMBL" id="KNC73539.1"/>
    </source>
</evidence>
<protein>
    <submittedName>
        <fullName evidence="1">Uncharacterized protein</fullName>
    </submittedName>
</protein>
<evidence type="ECO:0000313" key="2">
    <source>
        <dbReference type="Proteomes" id="UP000054560"/>
    </source>
</evidence>
<dbReference type="AlphaFoldDB" id="A0A0L0F9Z0"/>
<keyword evidence="2" id="KW-1185">Reference proteome</keyword>
<proteinExistence type="predicted"/>
<feature type="non-terminal residue" evidence="1">
    <location>
        <position position="1"/>
    </location>
</feature>